<protein>
    <submittedName>
        <fullName evidence="3">Uncharacterized protein</fullName>
    </submittedName>
</protein>
<proteinExistence type="predicted"/>
<evidence type="ECO:0000256" key="1">
    <source>
        <dbReference type="SAM" id="MobiDB-lite"/>
    </source>
</evidence>
<feature type="signal peptide" evidence="2">
    <location>
        <begin position="1"/>
        <end position="16"/>
    </location>
</feature>
<dbReference type="Proteomes" id="UP000325313">
    <property type="component" value="Unassembled WGS sequence"/>
</dbReference>
<feature type="compositionally biased region" description="Basic and acidic residues" evidence="1">
    <location>
        <begin position="122"/>
        <end position="133"/>
    </location>
</feature>
<organism evidence="3 4">
    <name type="scientific">Puccinia graminis f. sp. tritici</name>
    <dbReference type="NCBI Taxonomy" id="56615"/>
    <lineage>
        <taxon>Eukaryota</taxon>
        <taxon>Fungi</taxon>
        <taxon>Dikarya</taxon>
        <taxon>Basidiomycota</taxon>
        <taxon>Pucciniomycotina</taxon>
        <taxon>Pucciniomycetes</taxon>
        <taxon>Pucciniales</taxon>
        <taxon>Pucciniaceae</taxon>
        <taxon>Puccinia</taxon>
    </lineage>
</organism>
<evidence type="ECO:0000256" key="2">
    <source>
        <dbReference type="SAM" id="SignalP"/>
    </source>
</evidence>
<accession>A0A5B0RDU1</accession>
<dbReference type="AlphaFoldDB" id="A0A5B0RDU1"/>
<gene>
    <name evidence="3" type="ORF">PGTUg99_018545</name>
</gene>
<feature type="region of interest" description="Disordered" evidence="1">
    <location>
        <begin position="122"/>
        <end position="197"/>
    </location>
</feature>
<evidence type="ECO:0000313" key="4">
    <source>
        <dbReference type="Proteomes" id="UP000325313"/>
    </source>
</evidence>
<dbReference type="EMBL" id="VDEP01000209">
    <property type="protein sequence ID" value="KAA1123388.1"/>
    <property type="molecule type" value="Genomic_DNA"/>
</dbReference>
<reference evidence="3 4" key="1">
    <citation type="submission" date="2019-05" db="EMBL/GenBank/DDBJ databases">
        <title>Emergence of the Ug99 lineage of the wheat stem rust pathogen through somatic hybridization.</title>
        <authorList>
            <person name="Li F."/>
            <person name="Upadhyaya N.M."/>
            <person name="Sperschneider J."/>
            <person name="Matny O."/>
            <person name="Nguyen-Phuc H."/>
            <person name="Mago R."/>
            <person name="Raley C."/>
            <person name="Miller M.E."/>
            <person name="Silverstein K.A.T."/>
            <person name="Henningsen E."/>
            <person name="Hirsch C.D."/>
            <person name="Visser B."/>
            <person name="Pretorius Z.A."/>
            <person name="Steffenson B.J."/>
            <person name="Schwessinger B."/>
            <person name="Dodds P.N."/>
            <person name="Figueroa M."/>
        </authorList>
    </citation>
    <scope>NUCLEOTIDE SEQUENCE [LARGE SCALE GENOMIC DNA]</scope>
    <source>
        <strain evidence="3 4">Ug99</strain>
    </source>
</reference>
<feature type="compositionally biased region" description="Polar residues" evidence="1">
    <location>
        <begin position="186"/>
        <end position="197"/>
    </location>
</feature>
<evidence type="ECO:0000313" key="3">
    <source>
        <dbReference type="EMBL" id="KAA1123388.1"/>
    </source>
</evidence>
<keyword evidence="2" id="KW-0732">Signal</keyword>
<name>A0A5B0RDU1_PUCGR</name>
<feature type="chain" id="PRO_5022921812" evidence="2">
    <location>
        <begin position="17"/>
        <end position="197"/>
    </location>
</feature>
<sequence length="197" mass="21935">MVILHILCKCTLQLQSQCTVALKCDPLSSQWPPPTDSKLNKSKCTFLSYICRHHHHRPSRPAPVPRQSRISTPWSISVPNGSYVYVGQRCYLDLWRNGPYKCKGSKDEKDFVWIATFHDRQPSDNAEVPRPDSHSPIGPSPSLVSIDHNSDSSSHLTLTSEPSSNKLSKTSPWSSNSPPELKLGFSFNSPSLLSGLP</sequence>
<feature type="compositionally biased region" description="Polar residues" evidence="1">
    <location>
        <begin position="151"/>
        <end position="178"/>
    </location>
</feature>
<comment type="caution">
    <text evidence="3">The sequence shown here is derived from an EMBL/GenBank/DDBJ whole genome shotgun (WGS) entry which is preliminary data.</text>
</comment>